<evidence type="ECO:0000259" key="3">
    <source>
        <dbReference type="PROSITE" id="PS51500"/>
    </source>
</evidence>
<evidence type="ECO:0000259" key="2">
    <source>
        <dbReference type="PROSITE" id="PS50943"/>
    </source>
</evidence>
<evidence type="ECO:0000313" key="4">
    <source>
        <dbReference type="EMBL" id="MCM2535895.1"/>
    </source>
</evidence>
<dbReference type="SUPFAM" id="SSF47413">
    <property type="entry name" value="lambda repressor-like DNA-binding domains"/>
    <property type="match status" value="1"/>
</dbReference>
<feature type="domain" description="Sin" evidence="3">
    <location>
        <begin position="66"/>
        <end position="104"/>
    </location>
</feature>
<dbReference type="PANTHER" id="PTHR46797:SF13">
    <property type="entry name" value="HTH-TYPE TRANSCRIPTIONAL REGULATOR SINR"/>
    <property type="match status" value="1"/>
</dbReference>
<dbReference type="SMART" id="SM00530">
    <property type="entry name" value="HTH_XRE"/>
    <property type="match status" value="1"/>
</dbReference>
<organism evidence="4 5">
    <name type="scientific">Neobacillus pocheonensis</name>
    <dbReference type="NCBI Taxonomy" id="363869"/>
    <lineage>
        <taxon>Bacteria</taxon>
        <taxon>Bacillati</taxon>
        <taxon>Bacillota</taxon>
        <taxon>Bacilli</taxon>
        <taxon>Bacillales</taxon>
        <taxon>Bacillaceae</taxon>
        <taxon>Neobacillus</taxon>
    </lineage>
</organism>
<evidence type="ECO:0000256" key="1">
    <source>
        <dbReference type="ARBA" id="ARBA00023125"/>
    </source>
</evidence>
<feature type="domain" description="HTH cro/C1-type" evidence="2">
    <location>
        <begin position="6"/>
        <end position="61"/>
    </location>
</feature>
<gene>
    <name evidence="4" type="ORF">NDK43_30910</name>
</gene>
<dbReference type="InterPro" id="IPR010982">
    <property type="entry name" value="Lambda_DNA-bd_dom_sf"/>
</dbReference>
<dbReference type="CDD" id="cd00093">
    <property type="entry name" value="HTH_XRE"/>
    <property type="match status" value="1"/>
</dbReference>
<dbReference type="PROSITE" id="PS51500">
    <property type="entry name" value="SIN"/>
    <property type="match status" value="1"/>
</dbReference>
<dbReference type="InterPro" id="IPR050807">
    <property type="entry name" value="TransReg_Diox_bact_type"/>
</dbReference>
<dbReference type="InterPro" id="IPR010981">
    <property type="entry name" value="SinR/SinI_dimer_dom"/>
</dbReference>
<evidence type="ECO:0000313" key="5">
    <source>
        <dbReference type="Proteomes" id="UP001523262"/>
    </source>
</evidence>
<dbReference type="Proteomes" id="UP001523262">
    <property type="component" value="Unassembled WGS sequence"/>
</dbReference>
<protein>
    <submittedName>
        <fullName evidence="4">Helix-turn-helix domain-containing protein</fullName>
    </submittedName>
</protein>
<keyword evidence="5" id="KW-1185">Reference proteome</keyword>
<comment type="caution">
    <text evidence="4">The sequence shown here is derived from an EMBL/GenBank/DDBJ whole genome shotgun (WGS) entry which is preliminary data.</text>
</comment>
<accession>A0ABT0WIS0</accession>
<dbReference type="PROSITE" id="PS50943">
    <property type="entry name" value="HTH_CROC1"/>
    <property type="match status" value="1"/>
</dbReference>
<dbReference type="EMBL" id="JAMQCR010000003">
    <property type="protein sequence ID" value="MCM2535895.1"/>
    <property type="molecule type" value="Genomic_DNA"/>
</dbReference>
<dbReference type="PANTHER" id="PTHR46797">
    <property type="entry name" value="HTH-TYPE TRANSCRIPTIONAL REGULATOR"/>
    <property type="match status" value="1"/>
</dbReference>
<proteinExistence type="predicted"/>
<dbReference type="SUPFAM" id="SSF47406">
    <property type="entry name" value="SinR repressor dimerisation domain-like"/>
    <property type="match status" value="1"/>
</dbReference>
<name>A0ABT0WIS0_9BACI</name>
<reference evidence="4 5" key="1">
    <citation type="submission" date="2022-06" db="EMBL/GenBank/DDBJ databases">
        <authorList>
            <person name="Jeon C.O."/>
        </authorList>
    </citation>
    <scope>NUCLEOTIDE SEQUENCE [LARGE SCALE GENOMIC DNA]</scope>
    <source>
        <strain evidence="4 5">KCTC 13943</strain>
    </source>
</reference>
<sequence>MIGKEIKQIRQKKGYSLSKLAKMADVSKSYLSQIERELQTNPSLLFLKKVSIPLETSLESLLEETKLNKSVDMELEKEWKVLITQAIKAGLKKEDFQEYLNFIQYQNWLKGQNKK</sequence>
<dbReference type="InterPro" id="IPR001387">
    <property type="entry name" value="Cro/C1-type_HTH"/>
</dbReference>
<dbReference type="Pfam" id="PF01381">
    <property type="entry name" value="HTH_3"/>
    <property type="match status" value="1"/>
</dbReference>
<dbReference type="Gene3D" id="1.10.260.40">
    <property type="entry name" value="lambda repressor-like DNA-binding domains"/>
    <property type="match status" value="1"/>
</dbReference>
<dbReference type="InterPro" id="IPR036281">
    <property type="entry name" value="SinR/SinI_dimer_dom_sf"/>
</dbReference>
<keyword evidence="1" id="KW-0238">DNA-binding</keyword>
<dbReference type="Pfam" id="PF08671">
    <property type="entry name" value="SinI"/>
    <property type="match status" value="1"/>
</dbReference>